<proteinExistence type="predicted"/>
<reference evidence="1" key="1">
    <citation type="submission" date="2022-04" db="EMBL/GenBank/DDBJ databases">
        <title>Jade perch genome.</title>
        <authorList>
            <person name="Chao B."/>
        </authorList>
    </citation>
    <scope>NUCLEOTIDE SEQUENCE</scope>
    <source>
        <strain evidence="1">CB-2022</strain>
    </source>
</reference>
<comment type="caution">
    <text evidence="1">The sequence shown here is derived from an EMBL/GenBank/DDBJ whole genome shotgun (WGS) entry which is preliminary data.</text>
</comment>
<accession>A0ACB8W9U9</accession>
<gene>
    <name evidence="1" type="ORF">L3Q82_011056</name>
</gene>
<dbReference type="Proteomes" id="UP000831701">
    <property type="component" value="Chromosome 13"/>
</dbReference>
<keyword evidence="2" id="KW-1185">Reference proteome</keyword>
<protein>
    <submittedName>
        <fullName evidence="1">Uncharacterized protein</fullName>
    </submittedName>
</protein>
<dbReference type="EMBL" id="CM041543">
    <property type="protein sequence ID" value="KAI3364243.1"/>
    <property type="molecule type" value="Genomic_DNA"/>
</dbReference>
<name>A0ACB8W9U9_9TELE</name>
<evidence type="ECO:0000313" key="1">
    <source>
        <dbReference type="EMBL" id="KAI3364243.1"/>
    </source>
</evidence>
<organism evidence="1 2">
    <name type="scientific">Scortum barcoo</name>
    <name type="common">barcoo grunter</name>
    <dbReference type="NCBI Taxonomy" id="214431"/>
    <lineage>
        <taxon>Eukaryota</taxon>
        <taxon>Metazoa</taxon>
        <taxon>Chordata</taxon>
        <taxon>Craniata</taxon>
        <taxon>Vertebrata</taxon>
        <taxon>Euteleostomi</taxon>
        <taxon>Actinopterygii</taxon>
        <taxon>Neopterygii</taxon>
        <taxon>Teleostei</taxon>
        <taxon>Neoteleostei</taxon>
        <taxon>Acanthomorphata</taxon>
        <taxon>Eupercaria</taxon>
        <taxon>Centrarchiformes</taxon>
        <taxon>Terapontoidei</taxon>
        <taxon>Terapontidae</taxon>
        <taxon>Scortum</taxon>
    </lineage>
</organism>
<sequence>MCQEKHARTFIRGPQHTLDQVTSTERDEVSDKERQRAQRKRNTPIDCTGSLVWFLGRYSEVVRCGPLSPQRPSGQQELTQTVKEKERDEKEKERQAVITKTTTVWFGDGSLGENRRVIRSGWARCCRATLENLFYTCVTVQPSVTEM</sequence>
<evidence type="ECO:0000313" key="2">
    <source>
        <dbReference type="Proteomes" id="UP000831701"/>
    </source>
</evidence>